<sequence length="90" mass="9513">MAARAEKPVTVTLGPLTRAAQDCVTSGRYASVSDVVRAGLRALDREEALLDELLKARVAEAPADTRAAQSADDVRAQLAARHARRTGKSA</sequence>
<gene>
    <name evidence="1" type="ORF">K5P26_00570</name>
</gene>
<dbReference type="RefSeq" id="WP_222135445.1">
    <property type="nucleotide sequence ID" value="NZ_JAILXK010000001.1"/>
</dbReference>
<organism evidence="1 2">
    <name type="scientific">Sphingopyxis jiangsuensis</name>
    <dbReference type="NCBI Taxonomy" id="2871171"/>
    <lineage>
        <taxon>Bacteria</taxon>
        <taxon>Pseudomonadati</taxon>
        <taxon>Pseudomonadota</taxon>
        <taxon>Alphaproteobacteria</taxon>
        <taxon>Sphingomonadales</taxon>
        <taxon>Sphingomonadaceae</taxon>
        <taxon>Sphingopyxis</taxon>
    </lineage>
</organism>
<evidence type="ECO:0000313" key="1">
    <source>
        <dbReference type="EMBL" id="MBY4635627.1"/>
    </source>
</evidence>
<dbReference type="Gene3D" id="6.10.10.120">
    <property type="entry name" value="Antitoxin ParD1-like"/>
    <property type="match status" value="1"/>
</dbReference>
<accession>A0ABS7MA00</accession>
<reference evidence="1" key="1">
    <citation type="submission" date="2021-08" db="EMBL/GenBank/DDBJ databases">
        <title>Sphingopyxis panaciterrulae sp. nov., isolated from the surface water of the Yellow Sea.</title>
        <authorList>
            <person name="Gao Z."/>
            <person name="Zhang D."/>
            <person name="Zhang A."/>
        </authorList>
    </citation>
    <scope>NUCLEOTIDE SEQUENCE</scope>
    <source>
        <strain evidence="1">XHP0097</strain>
    </source>
</reference>
<comment type="caution">
    <text evidence="1">The sequence shown here is derived from an EMBL/GenBank/DDBJ whole genome shotgun (WGS) entry which is preliminary data.</text>
</comment>
<evidence type="ECO:0000313" key="2">
    <source>
        <dbReference type="Proteomes" id="UP001166571"/>
    </source>
</evidence>
<dbReference type="InterPro" id="IPR038296">
    <property type="entry name" value="ParD_sf"/>
</dbReference>
<dbReference type="Pfam" id="PF03693">
    <property type="entry name" value="ParD_antitoxin"/>
    <property type="match status" value="1"/>
</dbReference>
<name>A0ABS7MA00_9SPHN</name>
<dbReference type="InterPro" id="IPR022789">
    <property type="entry name" value="ParD"/>
</dbReference>
<proteinExistence type="predicted"/>
<dbReference type="Proteomes" id="UP001166571">
    <property type="component" value="Unassembled WGS sequence"/>
</dbReference>
<dbReference type="EMBL" id="JAILXK010000001">
    <property type="protein sequence ID" value="MBY4635627.1"/>
    <property type="molecule type" value="Genomic_DNA"/>
</dbReference>
<keyword evidence="2" id="KW-1185">Reference proteome</keyword>
<protein>
    <submittedName>
        <fullName evidence="1">Type II toxin-antitoxin system ParD family antitoxin</fullName>
    </submittedName>
</protein>